<sequence>MKKIIFSTLLLSSSLLANAQYKMSTDIPESVITPDKIETSEGELNFFDGVPSKETVETAYNFMDKSRAYTAFMDGMKYASIWSLYKGHYKMGNTTANSTLIFDGMMDSKSLFLTANTSTMYVTGFVDTKRDGVVIIEIPDGALGFVNDMSFNYICDLGMIGRDKGKGGKYAILPVGYEGEIPEGCFPVYSKSHINWVLLRMNGGQKTIDNVIAKYRSYPASQPELRDDMNFIHATGKEMNTIHSNNIEFYNEINEMVQYESTSTFDAEILGTFRSIGIEKGVEFNPDKRMVGILNEAVALGNASARSIVWYPRREGVNLYEDDPNSSWRMGFADRDVFFNDQGAVKKEARDMFHYPYTGITPAMAMQIAGKGSDYGISYVAKDGVAYDGSKTYVLHIDADVPTARFWAVTLYDTQTRSMIQTNQVHPSLDSNKKDLVYNEDGSIDIYFSPEPIEGKEGNWLQTIPGKSWFTIFRNYGPEQEWIDGKWRLNEIEEISTLDIGK</sequence>
<feature type="chain" id="PRO_5031552800" evidence="1">
    <location>
        <begin position="20"/>
        <end position="502"/>
    </location>
</feature>
<keyword evidence="5" id="KW-1185">Reference proteome</keyword>
<dbReference type="EMBL" id="JABAIL010000006">
    <property type="protein sequence ID" value="NLR93280.1"/>
    <property type="molecule type" value="Genomic_DNA"/>
</dbReference>
<evidence type="ECO:0000256" key="1">
    <source>
        <dbReference type="SAM" id="SignalP"/>
    </source>
</evidence>
<dbReference type="SUPFAM" id="SSF160935">
    <property type="entry name" value="VPA0735-like"/>
    <property type="match status" value="1"/>
</dbReference>
<dbReference type="InterPro" id="IPR010679">
    <property type="entry name" value="DUF1254"/>
</dbReference>
<evidence type="ECO:0000259" key="2">
    <source>
        <dbReference type="Pfam" id="PF06742"/>
    </source>
</evidence>
<evidence type="ECO:0000259" key="3">
    <source>
        <dbReference type="Pfam" id="PF06863"/>
    </source>
</evidence>
<organism evidence="4 5">
    <name type="scientific">Flammeovirga agarivorans</name>
    <dbReference type="NCBI Taxonomy" id="2726742"/>
    <lineage>
        <taxon>Bacteria</taxon>
        <taxon>Pseudomonadati</taxon>
        <taxon>Bacteroidota</taxon>
        <taxon>Cytophagia</taxon>
        <taxon>Cytophagales</taxon>
        <taxon>Flammeovirgaceae</taxon>
        <taxon>Flammeovirga</taxon>
    </lineage>
</organism>
<dbReference type="InterPro" id="IPR010621">
    <property type="entry name" value="DUF1214"/>
</dbReference>
<dbReference type="PANTHER" id="PTHR36509">
    <property type="entry name" value="BLL3101 PROTEIN"/>
    <property type="match status" value="1"/>
</dbReference>
<dbReference type="Gene3D" id="2.60.120.600">
    <property type="entry name" value="Domain of unknown function DUF1214, C-terminal domain"/>
    <property type="match status" value="1"/>
</dbReference>
<proteinExistence type="predicted"/>
<dbReference type="InterPro" id="IPR037049">
    <property type="entry name" value="DUF1214_C_sf"/>
</dbReference>
<evidence type="ECO:0000313" key="4">
    <source>
        <dbReference type="EMBL" id="NLR93280.1"/>
    </source>
</evidence>
<reference evidence="4 5" key="1">
    <citation type="submission" date="2020-04" db="EMBL/GenBank/DDBJ databases">
        <title>Flammeovirga sp. SR4, a novel species isolated from seawater.</title>
        <authorList>
            <person name="Wang X."/>
        </authorList>
    </citation>
    <scope>NUCLEOTIDE SEQUENCE [LARGE SCALE GENOMIC DNA]</scope>
    <source>
        <strain evidence="4 5">SR4</strain>
    </source>
</reference>
<feature type="domain" description="DUF1214" evidence="2">
    <location>
        <begin position="375"/>
        <end position="480"/>
    </location>
</feature>
<comment type="caution">
    <text evidence="4">The sequence shown here is derived from an EMBL/GenBank/DDBJ whole genome shotgun (WGS) entry which is preliminary data.</text>
</comment>
<gene>
    <name evidence="4" type="ORF">HGP29_18940</name>
</gene>
<dbReference type="Proteomes" id="UP000585050">
    <property type="component" value="Unassembled WGS sequence"/>
</dbReference>
<keyword evidence="1" id="KW-0732">Signal</keyword>
<evidence type="ECO:0000313" key="5">
    <source>
        <dbReference type="Proteomes" id="UP000585050"/>
    </source>
</evidence>
<dbReference type="PANTHER" id="PTHR36509:SF3">
    <property type="entry name" value="SIGNAL PEPTIDE PROTEIN"/>
    <property type="match status" value="1"/>
</dbReference>
<dbReference type="RefSeq" id="WP_168883995.1">
    <property type="nucleotide sequence ID" value="NZ_JABAIL010000006.1"/>
</dbReference>
<dbReference type="Pfam" id="PF06742">
    <property type="entry name" value="DUF1214"/>
    <property type="match status" value="1"/>
</dbReference>
<dbReference type="InterPro" id="IPR037050">
    <property type="entry name" value="DUF1254_sf"/>
</dbReference>
<dbReference type="Gene3D" id="2.60.40.1610">
    <property type="entry name" value="Domain of unknown function DUF1254"/>
    <property type="match status" value="1"/>
</dbReference>
<name>A0A7X8SN91_9BACT</name>
<protein>
    <submittedName>
        <fullName evidence="4">DUF1254 domain-containing protein</fullName>
    </submittedName>
</protein>
<dbReference type="Gene3D" id="1.10.3360.10">
    <property type="entry name" value="VPA0735-like domain"/>
    <property type="match status" value="1"/>
</dbReference>
<accession>A0A7X8SN91</accession>
<dbReference type="Pfam" id="PF06863">
    <property type="entry name" value="DUF1254"/>
    <property type="match status" value="1"/>
</dbReference>
<dbReference type="AlphaFoldDB" id="A0A7X8SN91"/>
<feature type="signal peptide" evidence="1">
    <location>
        <begin position="1"/>
        <end position="19"/>
    </location>
</feature>
<feature type="domain" description="DUF1254" evidence="3">
    <location>
        <begin position="109"/>
        <end position="205"/>
    </location>
</feature>